<dbReference type="AlphaFoldDB" id="A0A7V5N0F6"/>
<keyword evidence="5" id="KW-0227">DNA damage</keyword>
<evidence type="ECO:0000256" key="2">
    <source>
        <dbReference type="ARBA" id="ARBA00022490"/>
    </source>
</evidence>
<keyword evidence="6" id="KW-0228">DNA excision</keyword>
<accession>A0A7V5N0F6</accession>
<dbReference type="EMBL" id="DRUQ01000098">
    <property type="protein sequence ID" value="HHH86246.1"/>
    <property type="molecule type" value="Genomic_DNA"/>
</dbReference>
<dbReference type="SUPFAM" id="SSF52540">
    <property type="entry name" value="P-loop containing nucleoside triphosphate hydrolases"/>
    <property type="match status" value="1"/>
</dbReference>
<dbReference type="GO" id="GO:0006281">
    <property type="term" value="P:DNA repair"/>
    <property type="evidence" value="ECO:0007669"/>
    <property type="project" value="UniProtKB-KW"/>
</dbReference>
<dbReference type="GO" id="GO:0005737">
    <property type="term" value="C:cytoplasm"/>
    <property type="evidence" value="ECO:0007669"/>
    <property type="project" value="UniProtKB-SubCell"/>
</dbReference>
<keyword evidence="4" id="KW-0547">Nucleotide-binding</keyword>
<dbReference type="GO" id="GO:0003677">
    <property type="term" value="F:DNA binding"/>
    <property type="evidence" value="ECO:0007669"/>
    <property type="project" value="UniProtKB-KW"/>
</dbReference>
<name>A0A7V5N0F6_9BACT</name>
<keyword evidence="7" id="KW-0067">ATP-binding</keyword>
<evidence type="ECO:0000256" key="1">
    <source>
        <dbReference type="ARBA" id="ARBA00004496"/>
    </source>
</evidence>
<evidence type="ECO:0000313" key="14">
    <source>
        <dbReference type="EMBL" id="HHH86246.1"/>
    </source>
</evidence>
<dbReference type="InterPro" id="IPR027417">
    <property type="entry name" value="P-loop_NTPase"/>
</dbReference>
<reference evidence="14" key="1">
    <citation type="journal article" date="2020" name="mSystems">
        <title>Genome- and Community-Level Interaction Insights into Carbon Utilization and Element Cycling Functions of Hydrothermarchaeota in Hydrothermal Sediment.</title>
        <authorList>
            <person name="Zhou Z."/>
            <person name="Liu Y."/>
            <person name="Xu W."/>
            <person name="Pan J."/>
            <person name="Luo Z.H."/>
            <person name="Li M."/>
        </authorList>
    </citation>
    <scope>NUCLEOTIDE SEQUENCE [LARGE SCALE GENOMIC DNA]</scope>
    <source>
        <strain evidence="14">SpSt-1011</strain>
    </source>
</reference>
<evidence type="ECO:0000256" key="10">
    <source>
        <dbReference type="ARBA" id="ARBA00023204"/>
    </source>
</evidence>
<comment type="caution">
    <text evidence="14">The sequence shown here is derived from an EMBL/GenBank/DDBJ whole genome shotgun (WGS) entry which is preliminary data.</text>
</comment>
<dbReference type="PANTHER" id="PTHR43152">
    <property type="entry name" value="UVRABC SYSTEM PROTEIN A"/>
    <property type="match status" value="1"/>
</dbReference>
<keyword evidence="10" id="KW-0234">DNA repair</keyword>
<keyword evidence="3" id="KW-0677">Repeat</keyword>
<evidence type="ECO:0000256" key="12">
    <source>
        <dbReference type="ARBA" id="ARBA00039316"/>
    </source>
</evidence>
<comment type="subcellular location">
    <subcellularLocation>
        <location evidence="1">Cytoplasm</location>
    </subcellularLocation>
</comment>
<gene>
    <name evidence="14" type="ORF">ENL62_01570</name>
</gene>
<evidence type="ECO:0000256" key="8">
    <source>
        <dbReference type="ARBA" id="ARBA00022881"/>
    </source>
</evidence>
<sequence>MKFVEVIKVSQNNLKGFDLRLPFYKLIVVTGISGAGKSSLVFDTLYAEGQRRYLETFSSYVRQYFEKLPKPKVKDINHIPPALAFLREIILKPPVQQ</sequence>
<evidence type="ECO:0000256" key="4">
    <source>
        <dbReference type="ARBA" id="ARBA00022741"/>
    </source>
</evidence>
<comment type="similarity">
    <text evidence="11">Belongs to the ABC transporter superfamily. UvrA family.</text>
</comment>
<keyword evidence="8" id="KW-0267">Excision nuclease</keyword>
<keyword evidence="2" id="KW-0963">Cytoplasm</keyword>
<evidence type="ECO:0000256" key="6">
    <source>
        <dbReference type="ARBA" id="ARBA00022769"/>
    </source>
</evidence>
<evidence type="ECO:0000256" key="5">
    <source>
        <dbReference type="ARBA" id="ARBA00022763"/>
    </source>
</evidence>
<proteinExistence type="inferred from homology"/>
<evidence type="ECO:0000256" key="9">
    <source>
        <dbReference type="ARBA" id="ARBA00023125"/>
    </source>
</evidence>
<evidence type="ECO:0000256" key="13">
    <source>
        <dbReference type="ARBA" id="ARBA00042156"/>
    </source>
</evidence>
<dbReference type="Gene3D" id="3.40.50.300">
    <property type="entry name" value="P-loop containing nucleotide triphosphate hydrolases"/>
    <property type="match status" value="1"/>
</dbReference>
<dbReference type="GO" id="GO:0004518">
    <property type="term" value="F:nuclease activity"/>
    <property type="evidence" value="ECO:0007669"/>
    <property type="project" value="UniProtKB-KW"/>
</dbReference>
<organism evidence="14">
    <name type="scientific">Thermodesulfobacterium geofontis</name>
    <dbReference type="NCBI Taxonomy" id="1295609"/>
    <lineage>
        <taxon>Bacteria</taxon>
        <taxon>Pseudomonadati</taxon>
        <taxon>Thermodesulfobacteriota</taxon>
        <taxon>Thermodesulfobacteria</taxon>
        <taxon>Thermodesulfobacteriales</taxon>
        <taxon>Thermodesulfobacteriaceae</taxon>
        <taxon>Thermodesulfobacterium</taxon>
    </lineage>
</organism>
<dbReference type="GO" id="GO:0005524">
    <property type="term" value="F:ATP binding"/>
    <property type="evidence" value="ECO:0007669"/>
    <property type="project" value="UniProtKB-KW"/>
</dbReference>
<evidence type="ECO:0000256" key="7">
    <source>
        <dbReference type="ARBA" id="ARBA00022840"/>
    </source>
</evidence>
<dbReference type="PANTHER" id="PTHR43152:SF3">
    <property type="entry name" value="UVRABC SYSTEM PROTEIN A"/>
    <property type="match status" value="1"/>
</dbReference>
<protein>
    <recommendedName>
        <fullName evidence="12">UvrABC system protein A</fullName>
    </recommendedName>
    <alternativeName>
        <fullName evidence="13">Excinuclease ABC subunit A</fullName>
    </alternativeName>
</protein>
<keyword evidence="9" id="KW-0238">DNA-binding</keyword>
<evidence type="ECO:0000256" key="11">
    <source>
        <dbReference type="ARBA" id="ARBA00038000"/>
    </source>
</evidence>
<evidence type="ECO:0000256" key="3">
    <source>
        <dbReference type="ARBA" id="ARBA00022737"/>
    </source>
</evidence>